<reference evidence="1 2" key="1">
    <citation type="submission" date="2018-12" db="EMBL/GenBank/DDBJ databases">
        <title>bacterium Hansschlegelia zhihuaiae S113.</title>
        <authorList>
            <person name="He J."/>
        </authorList>
    </citation>
    <scope>NUCLEOTIDE SEQUENCE [LARGE SCALE GENOMIC DNA]</scope>
    <source>
        <strain evidence="1 2">S 113</strain>
    </source>
</reference>
<dbReference type="EMBL" id="RYFI01000004">
    <property type="protein sequence ID" value="RXF74400.1"/>
    <property type="molecule type" value="Genomic_DNA"/>
</dbReference>
<gene>
    <name evidence="1" type="ORF">EK403_06160</name>
</gene>
<name>A0A4Q0ML53_9HYPH</name>
<sequence length="78" mass="8568">MAAVLPDRDFDALVETLHALTFAMVDRGEIDRWQIRVALGEHRVLPSRAASEPSAEEGLSALLRAIRWPSAGADRPFA</sequence>
<dbReference type="Proteomes" id="UP000289708">
    <property type="component" value="Unassembled WGS sequence"/>
</dbReference>
<protein>
    <submittedName>
        <fullName evidence="1">Uncharacterized protein</fullName>
    </submittedName>
</protein>
<evidence type="ECO:0000313" key="2">
    <source>
        <dbReference type="Proteomes" id="UP000289708"/>
    </source>
</evidence>
<comment type="caution">
    <text evidence="1">The sequence shown here is derived from an EMBL/GenBank/DDBJ whole genome shotgun (WGS) entry which is preliminary data.</text>
</comment>
<dbReference type="AlphaFoldDB" id="A0A4Q0ML53"/>
<organism evidence="1 2">
    <name type="scientific">Hansschlegelia zhihuaiae</name>
    <dbReference type="NCBI Taxonomy" id="405005"/>
    <lineage>
        <taxon>Bacteria</taxon>
        <taxon>Pseudomonadati</taxon>
        <taxon>Pseudomonadota</taxon>
        <taxon>Alphaproteobacteria</taxon>
        <taxon>Hyphomicrobiales</taxon>
        <taxon>Methylopilaceae</taxon>
        <taxon>Hansschlegelia</taxon>
    </lineage>
</organism>
<evidence type="ECO:0000313" key="1">
    <source>
        <dbReference type="EMBL" id="RXF74400.1"/>
    </source>
</evidence>
<dbReference type="RefSeq" id="WP_128776624.1">
    <property type="nucleotide sequence ID" value="NZ_RYFI01000004.1"/>
</dbReference>
<accession>A0A4Q0ML53</accession>
<proteinExistence type="predicted"/>
<keyword evidence="2" id="KW-1185">Reference proteome</keyword>